<gene>
    <name evidence="4" type="ORF">TrCOL_g8534</name>
</gene>
<evidence type="ECO:0008006" key="6">
    <source>
        <dbReference type="Google" id="ProtNLM"/>
    </source>
</evidence>
<feature type="compositionally biased region" description="Basic residues" evidence="2">
    <location>
        <begin position="120"/>
        <end position="134"/>
    </location>
</feature>
<accession>A0A9W7LD25</accession>
<keyword evidence="3" id="KW-0732">Signal</keyword>
<comment type="caution">
    <text evidence="4">The sequence shown here is derived from an EMBL/GenBank/DDBJ whole genome shotgun (WGS) entry which is preliminary data.</text>
</comment>
<feature type="signal peptide" evidence="3">
    <location>
        <begin position="1"/>
        <end position="21"/>
    </location>
</feature>
<proteinExistence type="inferred from homology"/>
<dbReference type="PANTHER" id="PTHR11220:SF58">
    <property type="entry name" value="SOUL HEME-BINDING FAMILY PROTEIN"/>
    <property type="match status" value="1"/>
</dbReference>
<dbReference type="EMBL" id="BRYA01000248">
    <property type="protein sequence ID" value="GMI45463.1"/>
    <property type="molecule type" value="Genomic_DNA"/>
</dbReference>
<feature type="region of interest" description="Disordered" evidence="2">
    <location>
        <begin position="120"/>
        <end position="140"/>
    </location>
</feature>
<evidence type="ECO:0000256" key="1">
    <source>
        <dbReference type="ARBA" id="ARBA00009817"/>
    </source>
</evidence>
<dbReference type="PANTHER" id="PTHR11220">
    <property type="entry name" value="HEME-BINDING PROTEIN-RELATED"/>
    <property type="match status" value="1"/>
</dbReference>
<evidence type="ECO:0000313" key="4">
    <source>
        <dbReference type="EMBL" id="GMI45463.1"/>
    </source>
</evidence>
<dbReference type="Proteomes" id="UP001165065">
    <property type="component" value="Unassembled WGS sequence"/>
</dbReference>
<dbReference type="Pfam" id="PF04832">
    <property type="entry name" value="SOUL"/>
    <property type="match status" value="1"/>
</dbReference>
<comment type="similarity">
    <text evidence="1">Belongs to the HEBP family.</text>
</comment>
<dbReference type="Gene3D" id="3.20.80.10">
    <property type="entry name" value="Regulatory factor, effector binding domain"/>
    <property type="match status" value="1"/>
</dbReference>
<dbReference type="SUPFAM" id="SSF55136">
    <property type="entry name" value="Probable bacterial effector-binding domain"/>
    <property type="match status" value="1"/>
</dbReference>
<reference evidence="5" key="1">
    <citation type="journal article" date="2023" name="Commun. Biol.">
        <title>Genome analysis of Parmales, the sister group of diatoms, reveals the evolutionary specialization of diatoms from phago-mixotrophs to photoautotrophs.</title>
        <authorList>
            <person name="Ban H."/>
            <person name="Sato S."/>
            <person name="Yoshikawa S."/>
            <person name="Yamada K."/>
            <person name="Nakamura Y."/>
            <person name="Ichinomiya M."/>
            <person name="Sato N."/>
            <person name="Blanc-Mathieu R."/>
            <person name="Endo H."/>
            <person name="Kuwata A."/>
            <person name="Ogata H."/>
        </authorList>
    </citation>
    <scope>NUCLEOTIDE SEQUENCE [LARGE SCALE GENOMIC DNA]</scope>
</reference>
<evidence type="ECO:0000313" key="5">
    <source>
        <dbReference type="Proteomes" id="UP001165065"/>
    </source>
</evidence>
<protein>
    <recommendedName>
        <fullName evidence="6">SOUL heme-binding protein</fullName>
    </recommendedName>
</protein>
<keyword evidence="5" id="KW-1185">Reference proteome</keyword>
<name>A0A9W7LD25_9STRA</name>
<evidence type="ECO:0000256" key="2">
    <source>
        <dbReference type="SAM" id="MobiDB-lite"/>
    </source>
</evidence>
<dbReference type="OrthoDB" id="191700at2759"/>
<feature type="chain" id="PRO_5040879002" description="SOUL heme-binding protein" evidence="3">
    <location>
        <begin position="22"/>
        <end position="357"/>
    </location>
</feature>
<dbReference type="AlphaFoldDB" id="A0A9W7LD25"/>
<dbReference type="InterPro" id="IPR006917">
    <property type="entry name" value="SOUL_heme-bd"/>
</dbReference>
<evidence type="ECO:0000256" key="3">
    <source>
        <dbReference type="SAM" id="SignalP"/>
    </source>
</evidence>
<sequence>MKYCLLMLCTLSVILSEVSEALVSSSWQARLDKAFLSVDASPESRFRNLQKALQDPQLRTDLQKATQVLRDKGAKEGHPDVIDLLFPSGTTARSDLEGLSAIRTQIPELTEDLRSQVKKSRPAVKFSNRQRPKTKTSFDLPKPEEIKDEFKNIFRSTPKGLKQPSYEVIKTLPDSASNASVELRKYSEFKVAKTDSMSGEGFNTLANYIFGGNEDSMKMDMTTPVLTSEGSMSFILDADVEPPEPEDATVEIETIPSRVVAVKSFPGLVTTVGVEREKDKLLSALENAGVAVEEEAEPFVLQYNSPLTIPWRRRNEIAVVVVFEEGEEGEEEEGGKRGNSWYERVEATSWYDAGVRL</sequence>
<organism evidence="4 5">
    <name type="scientific">Triparma columacea</name>
    <dbReference type="NCBI Taxonomy" id="722753"/>
    <lineage>
        <taxon>Eukaryota</taxon>
        <taxon>Sar</taxon>
        <taxon>Stramenopiles</taxon>
        <taxon>Ochrophyta</taxon>
        <taxon>Bolidophyceae</taxon>
        <taxon>Parmales</taxon>
        <taxon>Triparmaceae</taxon>
        <taxon>Triparma</taxon>
    </lineage>
</organism>
<dbReference type="InterPro" id="IPR011256">
    <property type="entry name" value="Reg_factor_effector_dom_sf"/>
</dbReference>